<dbReference type="Gene3D" id="3.30.160.60">
    <property type="entry name" value="Classic Zinc Finger"/>
    <property type="match status" value="2"/>
</dbReference>
<reference evidence="8 9" key="1">
    <citation type="journal article" date="2017" name="Genome Announc.">
        <title>Genome sequence of the saprophytic ascomycete Epicoccum nigrum ICMP 19927 strain isolated from New Zealand.</title>
        <authorList>
            <person name="Fokin M."/>
            <person name="Fleetwood D."/>
            <person name="Weir B.S."/>
            <person name="Villas-Boas S.G."/>
        </authorList>
    </citation>
    <scope>NUCLEOTIDE SEQUENCE [LARGE SCALE GENOMIC DNA]</scope>
    <source>
        <strain evidence="8 9">ICMP 19927</strain>
    </source>
</reference>
<feature type="compositionally biased region" description="Polar residues" evidence="6">
    <location>
        <begin position="48"/>
        <end position="61"/>
    </location>
</feature>
<feature type="region of interest" description="Disordered" evidence="6">
    <location>
        <begin position="1"/>
        <end position="88"/>
    </location>
</feature>
<dbReference type="InterPro" id="IPR054471">
    <property type="entry name" value="GPIID_WHD"/>
</dbReference>
<dbReference type="GO" id="GO:0032502">
    <property type="term" value="P:developmental process"/>
    <property type="evidence" value="ECO:0007669"/>
    <property type="project" value="UniProtKB-ARBA"/>
</dbReference>
<gene>
    <name evidence="8" type="ORF">B5807_11527</name>
</gene>
<proteinExistence type="predicted"/>
<dbReference type="STRING" id="105696.A0A1Y2LJS5"/>
<dbReference type="PANTHER" id="PTHR10039:SF14">
    <property type="entry name" value="NACHT DOMAIN-CONTAINING PROTEIN"/>
    <property type="match status" value="1"/>
</dbReference>
<dbReference type="InterPro" id="IPR036236">
    <property type="entry name" value="Znf_C2H2_sf"/>
</dbReference>
<evidence type="ECO:0000256" key="5">
    <source>
        <dbReference type="PROSITE-ProRule" id="PRU00042"/>
    </source>
</evidence>
<feature type="compositionally biased region" description="Low complexity" evidence="6">
    <location>
        <begin position="62"/>
        <end position="72"/>
    </location>
</feature>
<protein>
    <recommendedName>
        <fullName evidence="7">C2H2-type domain-containing protein</fullName>
    </recommendedName>
</protein>
<dbReference type="InterPro" id="IPR013087">
    <property type="entry name" value="Znf_C2H2_type"/>
</dbReference>
<dbReference type="Pfam" id="PF24809">
    <property type="entry name" value="DUF7708"/>
    <property type="match status" value="1"/>
</dbReference>
<dbReference type="SMART" id="SM00355">
    <property type="entry name" value="ZnF_C2H2"/>
    <property type="match status" value="4"/>
</dbReference>
<evidence type="ECO:0000256" key="2">
    <source>
        <dbReference type="ARBA" id="ARBA00022737"/>
    </source>
</evidence>
<name>A0A1Y2LJS5_EPING</name>
<dbReference type="Pfam" id="PF24883">
    <property type="entry name" value="NPHP3_N"/>
    <property type="match status" value="1"/>
</dbReference>
<evidence type="ECO:0000256" key="3">
    <source>
        <dbReference type="ARBA" id="ARBA00022771"/>
    </source>
</evidence>
<keyword evidence="1" id="KW-0479">Metal-binding</keyword>
<keyword evidence="3 5" id="KW-0863">Zinc-finger</keyword>
<evidence type="ECO:0000256" key="1">
    <source>
        <dbReference type="ARBA" id="ARBA00022723"/>
    </source>
</evidence>
<feature type="compositionally biased region" description="Low complexity" evidence="6">
    <location>
        <begin position="23"/>
        <end position="39"/>
    </location>
</feature>
<evidence type="ECO:0000256" key="6">
    <source>
        <dbReference type="SAM" id="MobiDB-lite"/>
    </source>
</evidence>
<dbReference type="Pfam" id="PF22939">
    <property type="entry name" value="WHD_GPIID"/>
    <property type="match status" value="1"/>
</dbReference>
<dbReference type="EMBL" id="KZ107862">
    <property type="protein sequence ID" value="OSS43762.1"/>
    <property type="molecule type" value="Genomic_DNA"/>
</dbReference>
<keyword evidence="2" id="KW-0677">Repeat</keyword>
<dbReference type="GO" id="GO:0008270">
    <property type="term" value="F:zinc ion binding"/>
    <property type="evidence" value="ECO:0007669"/>
    <property type="project" value="UniProtKB-KW"/>
</dbReference>
<dbReference type="Proteomes" id="UP000193240">
    <property type="component" value="Unassembled WGS sequence"/>
</dbReference>
<dbReference type="PANTHER" id="PTHR10039">
    <property type="entry name" value="AMELOGENIN"/>
    <property type="match status" value="1"/>
</dbReference>
<dbReference type="PROSITE" id="PS50157">
    <property type="entry name" value="ZINC_FINGER_C2H2_2"/>
    <property type="match status" value="2"/>
</dbReference>
<dbReference type="InterPro" id="IPR027417">
    <property type="entry name" value="P-loop_NTPase"/>
</dbReference>
<dbReference type="InterPro" id="IPR056884">
    <property type="entry name" value="NPHP3-like_N"/>
</dbReference>
<organism evidence="8 9">
    <name type="scientific">Epicoccum nigrum</name>
    <name type="common">Soil fungus</name>
    <name type="synonym">Epicoccum purpurascens</name>
    <dbReference type="NCBI Taxonomy" id="105696"/>
    <lineage>
        <taxon>Eukaryota</taxon>
        <taxon>Fungi</taxon>
        <taxon>Dikarya</taxon>
        <taxon>Ascomycota</taxon>
        <taxon>Pezizomycotina</taxon>
        <taxon>Dothideomycetes</taxon>
        <taxon>Pleosporomycetidae</taxon>
        <taxon>Pleosporales</taxon>
        <taxon>Pleosporineae</taxon>
        <taxon>Didymellaceae</taxon>
        <taxon>Epicoccum</taxon>
    </lineage>
</organism>
<accession>A0A1Y2LJS5</accession>
<dbReference type="Gene3D" id="3.40.50.300">
    <property type="entry name" value="P-loop containing nucleotide triphosphate hydrolases"/>
    <property type="match status" value="1"/>
</dbReference>
<dbReference type="SUPFAM" id="SSF57667">
    <property type="entry name" value="beta-beta-alpha zinc fingers"/>
    <property type="match status" value="1"/>
</dbReference>
<evidence type="ECO:0000259" key="7">
    <source>
        <dbReference type="PROSITE" id="PS50157"/>
    </source>
</evidence>
<evidence type="ECO:0000313" key="8">
    <source>
        <dbReference type="EMBL" id="OSS43762.1"/>
    </source>
</evidence>
<dbReference type="FunFam" id="3.30.160.60:FF:000202">
    <property type="entry name" value="Zinc finger protein 574"/>
    <property type="match status" value="1"/>
</dbReference>
<dbReference type="InParanoid" id="A0A1Y2LJS5"/>
<dbReference type="SUPFAM" id="SSF52540">
    <property type="entry name" value="P-loop containing nucleoside triphosphate hydrolases"/>
    <property type="match status" value="1"/>
</dbReference>
<keyword evidence="9" id="KW-1185">Reference proteome</keyword>
<keyword evidence="4" id="KW-0862">Zinc</keyword>
<dbReference type="AlphaFoldDB" id="A0A1Y2LJS5"/>
<feature type="domain" description="C2H2-type" evidence="7">
    <location>
        <begin position="978"/>
        <end position="1005"/>
    </location>
</feature>
<feature type="domain" description="C2H2-type" evidence="7">
    <location>
        <begin position="1006"/>
        <end position="1031"/>
    </location>
</feature>
<sequence length="1031" mass="118155">MATPPLSQRSSRASTGFSQQPTLNPGSGLTSSPSLLSNNAFDRALSTLRPSTNLAPLQNGNSPNPSSNSVTPAPTPSAPAPSTNSRPSLQAAIRKFRARLSGQHVVDFSKTTYADLCKEMMRIQQEQEGRKKLMNMCRITAFLETMKQFGTVVEVFLNVSDVLAFIWGPMKFVLQTASEYVDVFESILEAYEDIGEQMPLFQRYERLFPQGQQIGNALELIYVDILRFHQKAVKFLSGKVWQRFFKSMWKGFSTDFNGILKNLGRHRDFVKDCMQISYMETSSEAMARLEAASAAQYRQYQSDLDQIRKQLAYTIKDEEQTQLTNIREWLAVESQSHSDHDAYQRIRKEYSTTTSWILDHDTIKDWIASDNPLTPLVWMHGIPGAGKTILASTIIDQCTAKADFTTKFFYCHDGNQASNTAMSVLKGLIDQFFHSKSSLISVCNARRAMSNEPILRANTKLAKKLLEDLCLITPKAFIIVDGLDECDSEERKEVTDSLMELAVQCNVSDPGKLRVLLVSQYSPEIYKSLHSSVATNLRPGILKITETDNRGDIETYAALWVAQIAQKFQPVSKELRDYLHKVTVNNSKGMFLYAKLVMSNLYNQPSRLSLEEEIREENFPDKLGDAYERIIRRIRQTTSLKEWEIARKLLGWMVCAKRQLTWKEMQAALSINIEHQTIEYDSRSLRRHIQDICGSLISLNGDTVSLVHSTARTYITTVTKDIHAPSIECEMARLCLEYLTFPCFEPETDLDPQNILKGHLAFQDYAIAKWFYHVNAFVKSGPEFLQGARNPEDQLNLLSDTLDEFTQRFDELLDSAVVENCRTNCRVFKAYELVCDNLVLLTSHIYAHQQFDARHKVSIKDLEAALDRNRKLLENLPSQLGLDDRDRYRRFHDEERRFKCNRITCRFFFEGFKNAKDRDKHVKFHTRPYHCDVPDCLGAEGFVNQFDLDRHVKAFHPEMVDFSAIFISTPVKPEKAGHACTICGKTFTRNFHRKNHEASHRGERPHECPECGKAFTRLNDCKRHQKLHERR</sequence>
<feature type="compositionally biased region" description="Polar residues" evidence="6">
    <location>
        <begin position="1"/>
        <end position="22"/>
    </location>
</feature>
<dbReference type="OMA" id="NHIYTHQ"/>
<evidence type="ECO:0000313" key="9">
    <source>
        <dbReference type="Proteomes" id="UP000193240"/>
    </source>
</evidence>
<evidence type="ECO:0000256" key="4">
    <source>
        <dbReference type="ARBA" id="ARBA00022833"/>
    </source>
</evidence>
<dbReference type="InterPro" id="IPR056125">
    <property type="entry name" value="DUF7708"/>
</dbReference>
<dbReference type="PROSITE" id="PS00028">
    <property type="entry name" value="ZINC_FINGER_C2H2_1"/>
    <property type="match status" value="2"/>
</dbReference>